<gene>
    <name evidence="1" type="ORF">SAMN02746065_10358</name>
</gene>
<dbReference type="AlphaFoldDB" id="A0A1W1ZNJ7"/>
<accession>A0A1W1ZNJ7</accession>
<reference evidence="1 2" key="1">
    <citation type="submission" date="2017-04" db="EMBL/GenBank/DDBJ databases">
        <authorList>
            <person name="Afonso C.L."/>
            <person name="Miller P.J."/>
            <person name="Scott M.A."/>
            <person name="Spackman E."/>
            <person name="Goraichik I."/>
            <person name="Dimitrov K.M."/>
            <person name="Suarez D.L."/>
            <person name="Swayne D.E."/>
        </authorList>
    </citation>
    <scope>NUCLEOTIDE SEQUENCE [LARGE SCALE GENOMIC DNA]</scope>
    <source>
        <strain evidence="1 2">DSM 3385</strain>
    </source>
</reference>
<keyword evidence="2" id="KW-1185">Reference proteome</keyword>
<dbReference type="OrthoDB" id="9943555at2"/>
<dbReference type="EMBL" id="FWXY01000003">
    <property type="protein sequence ID" value="SMC49966.1"/>
    <property type="molecule type" value="Genomic_DNA"/>
</dbReference>
<name>A0A1W1ZNJ7_9BACT</name>
<protein>
    <submittedName>
        <fullName evidence="1">Uncharacterized protein</fullName>
    </submittedName>
</protein>
<sequence>MQIYNFQKVTVLLILLTAGMVWSIVGELTAEASDITDMFNEKYISLVPAPNSSVGSDYLFEQMALGSEYTIRILDLIYDQNKILMEKYDQILGKYDRMEAQNNEIIFLLKKIVEK</sequence>
<dbReference type="Proteomes" id="UP000192418">
    <property type="component" value="Unassembled WGS sequence"/>
</dbReference>
<dbReference type="STRING" id="1121400.SAMN02746065_10358"/>
<organism evidence="1 2">
    <name type="scientific">Desulfocicer vacuolatum DSM 3385</name>
    <dbReference type="NCBI Taxonomy" id="1121400"/>
    <lineage>
        <taxon>Bacteria</taxon>
        <taxon>Pseudomonadati</taxon>
        <taxon>Thermodesulfobacteriota</taxon>
        <taxon>Desulfobacteria</taxon>
        <taxon>Desulfobacterales</taxon>
        <taxon>Desulfobacteraceae</taxon>
        <taxon>Desulfocicer</taxon>
    </lineage>
</organism>
<evidence type="ECO:0000313" key="2">
    <source>
        <dbReference type="Proteomes" id="UP000192418"/>
    </source>
</evidence>
<proteinExistence type="predicted"/>
<dbReference type="RefSeq" id="WP_084067038.1">
    <property type="nucleotide sequence ID" value="NZ_FWXY01000003.1"/>
</dbReference>
<evidence type="ECO:0000313" key="1">
    <source>
        <dbReference type="EMBL" id="SMC49966.1"/>
    </source>
</evidence>